<dbReference type="Pfam" id="PF14279">
    <property type="entry name" value="HNH_5"/>
    <property type="match status" value="1"/>
</dbReference>
<name>A0A1W2DB59_9BACT</name>
<evidence type="ECO:0000313" key="3">
    <source>
        <dbReference type="Proteomes" id="UP000192418"/>
    </source>
</evidence>
<dbReference type="GO" id="GO:0004519">
    <property type="term" value="F:endonuclease activity"/>
    <property type="evidence" value="ECO:0007669"/>
    <property type="project" value="UniProtKB-KW"/>
</dbReference>
<evidence type="ECO:0000259" key="1">
    <source>
        <dbReference type="SMART" id="SM00507"/>
    </source>
</evidence>
<dbReference type="PANTHER" id="PTHR33877">
    <property type="entry name" value="SLL1193 PROTEIN"/>
    <property type="match status" value="1"/>
</dbReference>
<gene>
    <name evidence="2" type="ORF">SAMN02746065_11664</name>
</gene>
<keyword evidence="2" id="KW-0540">Nuclease</keyword>
<dbReference type="AlphaFoldDB" id="A0A1W2DB59"/>
<dbReference type="PANTHER" id="PTHR33877:SF1">
    <property type="entry name" value="TYPE IV METHYL-DIRECTED RESTRICTION ENZYME ECOKMCRA"/>
    <property type="match status" value="1"/>
</dbReference>
<dbReference type="OrthoDB" id="9802901at2"/>
<organism evidence="2 3">
    <name type="scientific">Desulfocicer vacuolatum DSM 3385</name>
    <dbReference type="NCBI Taxonomy" id="1121400"/>
    <lineage>
        <taxon>Bacteria</taxon>
        <taxon>Pseudomonadati</taxon>
        <taxon>Thermodesulfobacteriota</taxon>
        <taxon>Desulfobacteria</taxon>
        <taxon>Desulfobacterales</taxon>
        <taxon>Desulfobacteraceae</taxon>
        <taxon>Desulfocicer</taxon>
    </lineage>
</organism>
<keyword evidence="3" id="KW-1185">Reference proteome</keyword>
<sequence>MEYYFSQDDALLKKEKKKARELRNSQWWKRKRSQGICYYCRGSFPPKTLTMDHIVPMARGGKSVKNNVVPCCKECNSKKKQLLPLEWTAYMETLSASPRE</sequence>
<reference evidence="2 3" key="1">
    <citation type="submission" date="2017-04" db="EMBL/GenBank/DDBJ databases">
        <authorList>
            <person name="Afonso C.L."/>
            <person name="Miller P.J."/>
            <person name="Scott M.A."/>
            <person name="Spackman E."/>
            <person name="Goraichik I."/>
            <person name="Dimitrov K.M."/>
            <person name="Suarez D.L."/>
            <person name="Swayne D.E."/>
        </authorList>
    </citation>
    <scope>NUCLEOTIDE SEQUENCE [LARGE SCALE GENOMIC DNA]</scope>
    <source>
        <strain evidence="2 3">DSM 3385</strain>
    </source>
</reference>
<dbReference type="Gene3D" id="1.10.30.50">
    <property type="match status" value="1"/>
</dbReference>
<keyword evidence="2" id="KW-0378">Hydrolase</keyword>
<dbReference type="SMART" id="SM00507">
    <property type="entry name" value="HNHc"/>
    <property type="match status" value="1"/>
</dbReference>
<dbReference type="STRING" id="1121400.SAMN02746065_11664"/>
<keyword evidence="2" id="KW-0255">Endonuclease</keyword>
<protein>
    <submittedName>
        <fullName evidence="2">HNH endonuclease</fullName>
    </submittedName>
</protein>
<dbReference type="InterPro" id="IPR052892">
    <property type="entry name" value="NA-targeting_endonuclease"/>
</dbReference>
<dbReference type="RefSeq" id="WP_084070147.1">
    <property type="nucleotide sequence ID" value="NZ_FWXY01000016.1"/>
</dbReference>
<accession>A0A1W2DB59</accession>
<dbReference type="InterPro" id="IPR003615">
    <property type="entry name" value="HNH_nuc"/>
</dbReference>
<proteinExistence type="predicted"/>
<feature type="domain" description="HNH nuclease" evidence="1">
    <location>
        <begin position="26"/>
        <end position="77"/>
    </location>
</feature>
<dbReference type="EMBL" id="FWXY01000016">
    <property type="protein sequence ID" value="SMC94484.1"/>
    <property type="molecule type" value="Genomic_DNA"/>
</dbReference>
<evidence type="ECO:0000313" key="2">
    <source>
        <dbReference type="EMBL" id="SMC94484.1"/>
    </source>
</evidence>
<dbReference type="InterPro" id="IPR029471">
    <property type="entry name" value="HNH_5"/>
</dbReference>
<dbReference type="Proteomes" id="UP000192418">
    <property type="component" value="Unassembled WGS sequence"/>
</dbReference>
<dbReference type="CDD" id="cd00085">
    <property type="entry name" value="HNHc"/>
    <property type="match status" value="1"/>
</dbReference>